<dbReference type="Proteomes" id="UP000005408">
    <property type="component" value="Unassembled WGS sequence"/>
</dbReference>
<feature type="compositionally biased region" description="Basic and acidic residues" evidence="1">
    <location>
        <begin position="1"/>
        <end position="13"/>
    </location>
</feature>
<dbReference type="SUPFAM" id="SSF101898">
    <property type="entry name" value="NHL repeat"/>
    <property type="match status" value="1"/>
</dbReference>
<evidence type="ECO:0000256" key="1">
    <source>
        <dbReference type="SAM" id="MobiDB-lite"/>
    </source>
</evidence>
<evidence type="ECO:0000313" key="3">
    <source>
        <dbReference type="Proteomes" id="UP000005408"/>
    </source>
</evidence>
<feature type="compositionally biased region" description="Basic and acidic residues" evidence="1">
    <location>
        <begin position="89"/>
        <end position="100"/>
    </location>
</feature>
<keyword evidence="3" id="KW-1185">Reference proteome</keyword>
<dbReference type="Gene3D" id="2.120.10.30">
    <property type="entry name" value="TolB, C-terminal domain"/>
    <property type="match status" value="1"/>
</dbReference>
<organism evidence="2 3">
    <name type="scientific">Magallana gigas</name>
    <name type="common">Pacific oyster</name>
    <name type="synonym">Crassostrea gigas</name>
    <dbReference type="NCBI Taxonomy" id="29159"/>
    <lineage>
        <taxon>Eukaryota</taxon>
        <taxon>Metazoa</taxon>
        <taxon>Spiralia</taxon>
        <taxon>Lophotrochozoa</taxon>
        <taxon>Mollusca</taxon>
        <taxon>Bivalvia</taxon>
        <taxon>Autobranchia</taxon>
        <taxon>Pteriomorphia</taxon>
        <taxon>Ostreida</taxon>
        <taxon>Ostreoidea</taxon>
        <taxon>Ostreidae</taxon>
        <taxon>Magallana</taxon>
    </lineage>
</organism>
<dbReference type="AlphaFoldDB" id="A0A8W8N3W8"/>
<name>A0A8W8N3W8_MAGGI</name>
<dbReference type="EnsemblMetazoa" id="G4235.1">
    <property type="protein sequence ID" value="G4235.1:cds"/>
    <property type="gene ID" value="G4235"/>
</dbReference>
<dbReference type="InterPro" id="IPR011042">
    <property type="entry name" value="6-blade_b-propeller_TolB-like"/>
</dbReference>
<sequence>MELLDDKSDDFGQRKSSGTHHSKSQSQMPYNLRKRTRNKDWDCGATNKKQSRNEQLGQKKKTHSTRNETKLSPQRRTVGKNKKNTALKGKQESLKNTRQSDRKKHIRSGQDQGSIEKKKVTHPRTSQRRKSVGCKSPKDKSNTTLQKDRNRVTVKEGSTNKKTRRNLHDDITNMFLKKVEVKSHILLGVDKRISGISVTHDNQVWVTSQHKHVKLFSASGDEIRSFNLDYPVFTCCTQNGDLLVTRGYGEHSRAEIQLIPREGTGRVFADLSSYADTLCGVCYQDGKIYVIGNMRKSSKHFILKLDMNGEVGEVIKTTDSRHMNHIISHHGQIIVMCTFKFAMLPIVSGKISSKAISRVHFKNYFSASASVDNLGNVIVASGAKIIVIDASLERMFKICTDMQESITATAVDQLNQLWIGTEKGNLYIVKYLQ</sequence>
<feature type="region of interest" description="Disordered" evidence="1">
    <location>
        <begin position="1"/>
        <end position="165"/>
    </location>
</feature>
<feature type="compositionally biased region" description="Basic and acidic residues" evidence="1">
    <location>
        <begin position="136"/>
        <end position="154"/>
    </location>
</feature>
<evidence type="ECO:0000313" key="2">
    <source>
        <dbReference type="EnsemblMetazoa" id="G4235.1:cds"/>
    </source>
</evidence>
<reference evidence="2" key="1">
    <citation type="submission" date="2022-08" db="UniProtKB">
        <authorList>
            <consortium name="EnsemblMetazoa"/>
        </authorList>
    </citation>
    <scope>IDENTIFICATION</scope>
    <source>
        <strain evidence="2">05x7-T-G4-1.051#20</strain>
    </source>
</reference>
<proteinExistence type="predicted"/>
<feature type="compositionally biased region" description="Basic residues" evidence="1">
    <location>
        <begin position="119"/>
        <end position="132"/>
    </location>
</feature>
<accession>A0A8W8N3W8</accession>
<protein>
    <submittedName>
        <fullName evidence="2">Uncharacterized protein</fullName>
    </submittedName>
</protein>